<evidence type="ECO:0000313" key="1">
    <source>
        <dbReference type="EMBL" id="KAI4386372.1"/>
    </source>
</evidence>
<gene>
    <name evidence="1" type="ORF">MLD38_004308</name>
</gene>
<dbReference type="Proteomes" id="UP001057402">
    <property type="component" value="Chromosome 2"/>
</dbReference>
<sequence length="209" mass="23769">MGWGGAVDPYDGVLGCLVTDGCSVYFWGAITVLKKGSYLLKYGCRGKPKFCPFNLSNDESTLIWYSGKEEKQLKFSQVLRIIPGQRTAIFQRYPRPEKEYQSFSLICNDRTLDMICNDKDEAEVWFVGLKALTSRGNFRKWRNDTANGSVSSGSPHGLLQRRSPSVVPFVSRTCLEILEYPDKLGLPLEYERMPQNPLAFTTMEERPPF</sequence>
<organism evidence="1 2">
    <name type="scientific">Melastoma candidum</name>
    <dbReference type="NCBI Taxonomy" id="119954"/>
    <lineage>
        <taxon>Eukaryota</taxon>
        <taxon>Viridiplantae</taxon>
        <taxon>Streptophyta</taxon>
        <taxon>Embryophyta</taxon>
        <taxon>Tracheophyta</taxon>
        <taxon>Spermatophyta</taxon>
        <taxon>Magnoliopsida</taxon>
        <taxon>eudicotyledons</taxon>
        <taxon>Gunneridae</taxon>
        <taxon>Pentapetalae</taxon>
        <taxon>rosids</taxon>
        <taxon>malvids</taxon>
        <taxon>Myrtales</taxon>
        <taxon>Melastomataceae</taxon>
        <taxon>Melastomatoideae</taxon>
        <taxon>Melastomateae</taxon>
        <taxon>Melastoma</taxon>
    </lineage>
</organism>
<proteinExistence type="predicted"/>
<evidence type="ECO:0000313" key="2">
    <source>
        <dbReference type="Proteomes" id="UP001057402"/>
    </source>
</evidence>
<comment type="caution">
    <text evidence="1">The sequence shown here is derived from an EMBL/GenBank/DDBJ whole genome shotgun (WGS) entry which is preliminary data.</text>
</comment>
<protein>
    <submittedName>
        <fullName evidence="1">Uncharacterized protein</fullName>
    </submittedName>
</protein>
<reference evidence="2" key="1">
    <citation type="journal article" date="2023" name="Front. Plant Sci.">
        <title>Chromosomal-level genome assembly of Melastoma candidum provides insights into trichome evolution.</title>
        <authorList>
            <person name="Zhong Y."/>
            <person name="Wu W."/>
            <person name="Sun C."/>
            <person name="Zou P."/>
            <person name="Liu Y."/>
            <person name="Dai S."/>
            <person name="Zhou R."/>
        </authorList>
    </citation>
    <scope>NUCLEOTIDE SEQUENCE [LARGE SCALE GENOMIC DNA]</scope>
</reference>
<keyword evidence="2" id="KW-1185">Reference proteome</keyword>
<dbReference type="EMBL" id="CM042881">
    <property type="protein sequence ID" value="KAI4386372.1"/>
    <property type="molecule type" value="Genomic_DNA"/>
</dbReference>
<name>A0ACB9S6M0_9MYRT</name>
<accession>A0ACB9S6M0</accession>